<reference evidence="1 2" key="1">
    <citation type="submission" date="2024-09" db="EMBL/GenBank/DDBJ databases">
        <authorList>
            <person name="Sun Q."/>
            <person name="Mori K."/>
        </authorList>
    </citation>
    <scope>NUCLEOTIDE SEQUENCE [LARGE SCALE GENOMIC DNA]</scope>
    <source>
        <strain evidence="1 2">NCAIM B.02340</strain>
    </source>
</reference>
<dbReference type="EMBL" id="JBHLTW010000002">
    <property type="protein sequence ID" value="MFC0594667.1"/>
    <property type="molecule type" value="Genomic_DNA"/>
</dbReference>
<protein>
    <submittedName>
        <fullName evidence="1">Uncharacterized protein</fullName>
    </submittedName>
</protein>
<dbReference type="RefSeq" id="WP_188846964.1">
    <property type="nucleotide sequence ID" value="NZ_BMPJ01000008.1"/>
</dbReference>
<accession>A0ABV6PXT7</accession>
<keyword evidence="2" id="KW-1185">Reference proteome</keyword>
<evidence type="ECO:0000313" key="1">
    <source>
        <dbReference type="EMBL" id="MFC0594667.1"/>
    </source>
</evidence>
<proteinExistence type="predicted"/>
<evidence type="ECO:0000313" key="2">
    <source>
        <dbReference type="Proteomes" id="UP001589830"/>
    </source>
</evidence>
<gene>
    <name evidence="1" type="ORF">ACFFFP_00445</name>
</gene>
<dbReference type="Proteomes" id="UP001589830">
    <property type="component" value="Unassembled WGS sequence"/>
</dbReference>
<name>A0ABV6PXT7_9DEIN</name>
<comment type="caution">
    <text evidence="1">The sequence shown here is derived from an EMBL/GenBank/DDBJ whole genome shotgun (WGS) entry which is preliminary data.</text>
</comment>
<sequence length="119" mass="13427">MRLGLCLFLLLGLAWAAPPPLFGPSLPEGTEIRLLSPDLRTLHGAWRVERGRLVPLSQPLPPRPGQEVRLLLVLPGGGPQAFQGIADRGDVWLLQGRERWSLRELLLLYRLVLPERFWP</sequence>
<organism evidence="1 2">
    <name type="scientific">Thermus composti</name>
    <dbReference type="NCBI Taxonomy" id="532059"/>
    <lineage>
        <taxon>Bacteria</taxon>
        <taxon>Thermotogati</taxon>
        <taxon>Deinococcota</taxon>
        <taxon>Deinococci</taxon>
        <taxon>Thermales</taxon>
        <taxon>Thermaceae</taxon>
        <taxon>Thermus</taxon>
    </lineage>
</organism>